<reference evidence="1 2" key="1">
    <citation type="journal article" date="2013" name="Genome Announc.">
        <title>Genome Sequence of the Obligate Gammaproteobacterial Methanotroph Methylomicrobium album Strain BG8.</title>
        <authorList>
            <person name="Kits K.D."/>
            <person name="Kalyuzhnaya M.G."/>
            <person name="Klotz M.G."/>
            <person name="Jetten M.S."/>
            <person name="Op den Camp H.J."/>
            <person name="Vuilleumier S."/>
            <person name="Bringel F."/>
            <person name="Dispirito A.A."/>
            <person name="Murrell J.C."/>
            <person name="Bruce D."/>
            <person name="Cheng J.F."/>
            <person name="Copeland A."/>
            <person name="Goodwin L."/>
            <person name="Hauser L."/>
            <person name="Lajus A."/>
            <person name="Land M.L."/>
            <person name="Lapidus A."/>
            <person name="Lucas S."/>
            <person name="Medigue C."/>
            <person name="Pitluck S."/>
            <person name="Woyke T."/>
            <person name="Zeytun A."/>
            <person name="Stein L.Y."/>
        </authorList>
    </citation>
    <scope>NUCLEOTIDE SEQUENCE [LARGE SCALE GENOMIC DNA]</scope>
    <source>
        <strain evidence="1 2">BG8</strain>
    </source>
</reference>
<proteinExistence type="predicted"/>
<organism evidence="1 2">
    <name type="scientific">Methylomicrobium album BG8</name>
    <dbReference type="NCBI Taxonomy" id="686340"/>
    <lineage>
        <taxon>Bacteria</taxon>
        <taxon>Pseudomonadati</taxon>
        <taxon>Pseudomonadota</taxon>
        <taxon>Gammaproteobacteria</taxon>
        <taxon>Methylococcales</taxon>
        <taxon>Methylococcaceae</taxon>
        <taxon>Methylomicrobium</taxon>
    </lineage>
</organism>
<sequence>MIESIFDAPHHATQEEFFILFRDAFSSRQDYEQHSSRHHDNRLLHLWELYQLRSDKAGMAAQEARLDDPHYLDEIKYRDTFVDIKTLGILDQTS</sequence>
<name>H8GN63_METAL</name>
<dbReference type="Proteomes" id="UP000005090">
    <property type="component" value="Chromosome"/>
</dbReference>
<evidence type="ECO:0000313" key="2">
    <source>
        <dbReference type="Proteomes" id="UP000005090"/>
    </source>
</evidence>
<dbReference type="HOGENOM" id="CLU_2382783_0_0_6"/>
<evidence type="ECO:0000313" key="1">
    <source>
        <dbReference type="EMBL" id="EIC30777.1"/>
    </source>
</evidence>
<dbReference type="RefSeq" id="WP_005373601.1">
    <property type="nucleotide sequence ID" value="NZ_CM001475.1"/>
</dbReference>
<keyword evidence="2" id="KW-1185">Reference proteome</keyword>
<protein>
    <submittedName>
        <fullName evidence="1">Uncharacterized protein</fullName>
    </submittedName>
</protein>
<dbReference type="AlphaFoldDB" id="H8GN63"/>
<accession>H8GN63</accession>
<dbReference type="EMBL" id="CM001475">
    <property type="protein sequence ID" value="EIC30777.1"/>
    <property type="molecule type" value="Genomic_DNA"/>
</dbReference>
<gene>
    <name evidence="1" type="ORF">Metal_3099</name>
</gene>